<dbReference type="Pfam" id="PF05178">
    <property type="entry name" value="Kri1"/>
    <property type="match status" value="1"/>
</dbReference>
<evidence type="ECO:0000256" key="1">
    <source>
        <dbReference type="SAM" id="MobiDB-lite"/>
    </source>
</evidence>
<reference evidence="2" key="2">
    <citation type="submission" date="2025-09" db="UniProtKB">
        <authorList>
            <consortium name="Ensembl"/>
        </authorList>
    </citation>
    <scope>IDENTIFICATION</scope>
</reference>
<dbReference type="InterPro" id="IPR018034">
    <property type="entry name" value="Kri1"/>
</dbReference>
<feature type="compositionally biased region" description="Basic and acidic residues" evidence="1">
    <location>
        <begin position="241"/>
        <end position="255"/>
    </location>
</feature>
<feature type="region of interest" description="Disordered" evidence="1">
    <location>
        <begin position="230"/>
        <end position="267"/>
    </location>
</feature>
<dbReference type="GO" id="GO:0005730">
    <property type="term" value="C:nucleolus"/>
    <property type="evidence" value="ECO:0007669"/>
    <property type="project" value="TreeGrafter"/>
</dbReference>
<proteinExistence type="predicted"/>
<protein>
    <recommendedName>
        <fullName evidence="4">Protein KRI1 homolog</fullName>
    </recommendedName>
</protein>
<organism evidence="2 3">
    <name type="scientific">Anas zonorhyncha</name>
    <name type="common">Eastern spot-billed duck</name>
    <dbReference type="NCBI Taxonomy" id="75864"/>
    <lineage>
        <taxon>Eukaryota</taxon>
        <taxon>Metazoa</taxon>
        <taxon>Chordata</taxon>
        <taxon>Craniata</taxon>
        <taxon>Vertebrata</taxon>
        <taxon>Euteleostomi</taxon>
        <taxon>Archelosauria</taxon>
        <taxon>Archosauria</taxon>
        <taxon>Dinosauria</taxon>
        <taxon>Saurischia</taxon>
        <taxon>Theropoda</taxon>
        <taxon>Coelurosauria</taxon>
        <taxon>Aves</taxon>
        <taxon>Neognathae</taxon>
        <taxon>Galloanserae</taxon>
        <taxon>Anseriformes</taxon>
        <taxon>Anatidae</taxon>
        <taxon>Anatinae</taxon>
        <taxon>Anas</taxon>
    </lineage>
</organism>
<evidence type="ECO:0000313" key="3">
    <source>
        <dbReference type="Proteomes" id="UP000694549"/>
    </source>
</evidence>
<dbReference type="PANTHER" id="PTHR14490">
    <property type="entry name" value="ZINC FINGER, ZZ TYPE"/>
    <property type="match status" value="1"/>
</dbReference>
<feature type="compositionally biased region" description="Gly residues" evidence="1">
    <location>
        <begin position="32"/>
        <end position="49"/>
    </location>
</feature>
<feature type="region of interest" description="Disordered" evidence="1">
    <location>
        <begin position="171"/>
        <end position="201"/>
    </location>
</feature>
<evidence type="ECO:0000313" key="2">
    <source>
        <dbReference type="Ensembl" id="ENSAZOP00000006626.1"/>
    </source>
</evidence>
<dbReference type="Ensembl" id="ENSAZOT00000007064.1">
    <property type="protein sequence ID" value="ENSAZOP00000006626.1"/>
    <property type="gene ID" value="ENSAZOG00000004255.1"/>
</dbReference>
<dbReference type="AlphaFoldDB" id="A0A8B9UAU9"/>
<dbReference type="GO" id="GO:0000447">
    <property type="term" value="P:endonucleolytic cleavage in ITS1 to separate SSU-rRNA from 5.8S rRNA and LSU-rRNA from tricistronic rRNA transcript (SSU-rRNA, 5.8S rRNA, LSU-rRNA)"/>
    <property type="evidence" value="ECO:0007669"/>
    <property type="project" value="TreeGrafter"/>
</dbReference>
<accession>A0A8B9UAU9</accession>
<sequence>QHAVPPHCAASRGRCSCSSSSASLGTARWHRGGPGDTEGTRGGHGGGAVTSGSPLCHRCVTRVPPQAREEGDYIRWLKGQGDIPEAELGTRGGHGGGAVTSGSPLCHRCVTRVPPQAREEEDYIRWLKGQGDIPEEEPLRDLVPLQRYWADPALDPGERFLRDYILNQGYREEEEEDEEEEDEEEGGQGAPPGLSVADSSDEGELFLARQEDFERRYNFRFEEPGAEQVKTYPRSIATSVRRRDERRKEKREKVRERKKKEKARKREELKQLKNLKREEIAARLARLREATGNAAVGFCESQLEGDFDPAQHDQMMAVGVPHPLCHTLSPCCPLPGLSPTPCPHSSVSPLGSSPSCCGPVLSCCDPFPPVLSPLTPLLSPRCPHPVLTPLLSPFCPHPVLTPFLSPPCPHP</sequence>
<dbReference type="GO" id="GO:0030686">
    <property type="term" value="C:90S preribosome"/>
    <property type="evidence" value="ECO:0007669"/>
    <property type="project" value="TreeGrafter"/>
</dbReference>
<evidence type="ECO:0008006" key="4">
    <source>
        <dbReference type="Google" id="ProtNLM"/>
    </source>
</evidence>
<feature type="compositionally biased region" description="Acidic residues" evidence="1">
    <location>
        <begin position="172"/>
        <end position="186"/>
    </location>
</feature>
<feature type="region of interest" description="Disordered" evidence="1">
    <location>
        <begin position="25"/>
        <end position="50"/>
    </location>
</feature>
<name>A0A8B9UAU9_9AVES</name>
<dbReference type="Proteomes" id="UP000694549">
    <property type="component" value="Unplaced"/>
</dbReference>
<keyword evidence="3" id="KW-1185">Reference proteome</keyword>
<dbReference type="PANTHER" id="PTHR14490:SF5">
    <property type="entry name" value="PROTEIN KRI1 HOMOLOG"/>
    <property type="match status" value="1"/>
</dbReference>
<reference evidence="2" key="1">
    <citation type="submission" date="2025-08" db="UniProtKB">
        <authorList>
            <consortium name="Ensembl"/>
        </authorList>
    </citation>
    <scope>IDENTIFICATION</scope>
</reference>